<reference evidence="9 10" key="1">
    <citation type="submission" date="2020-08" db="EMBL/GenBank/DDBJ databases">
        <title>The Agave Microbiome: Exploring the role of microbial communities in plant adaptations to desert environments.</title>
        <authorList>
            <person name="Partida-Martinez L.P."/>
        </authorList>
    </citation>
    <scope>NUCLEOTIDE SEQUENCE [LARGE SCALE GENOMIC DNA]</scope>
    <source>
        <strain evidence="9 10">AS2.3</strain>
    </source>
</reference>
<dbReference type="GO" id="GO:0015293">
    <property type="term" value="F:symporter activity"/>
    <property type="evidence" value="ECO:0007669"/>
    <property type="project" value="UniProtKB-KW"/>
</dbReference>
<feature type="transmembrane region" description="Helical" evidence="8">
    <location>
        <begin position="215"/>
        <end position="240"/>
    </location>
</feature>
<organism evidence="9 10">
    <name type="scientific">Sphingomonas melonis</name>
    <dbReference type="NCBI Taxonomy" id="152682"/>
    <lineage>
        <taxon>Bacteria</taxon>
        <taxon>Pseudomonadati</taxon>
        <taxon>Pseudomonadota</taxon>
        <taxon>Alphaproteobacteria</taxon>
        <taxon>Sphingomonadales</taxon>
        <taxon>Sphingomonadaceae</taxon>
        <taxon>Sphingomonas</taxon>
    </lineage>
</organism>
<evidence type="ECO:0000256" key="3">
    <source>
        <dbReference type="ARBA" id="ARBA00022475"/>
    </source>
</evidence>
<dbReference type="Proteomes" id="UP000517753">
    <property type="component" value="Unassembled WGS sequence"/>
</dbReference>
<dbReference type="PANTHER" id="PTHR42865:SF7">
    <property type="entry name" value="PROTON_GLUTAMATE-ASPARTATE SYMPORTER"/>
    <property type="match status" value="1"/>
</dbReference>
<sequence>MNRSAVRILAGLALGLIGGAVVSGRPLAAPMLEVTAPVGRLWLDALTMTVVPLVFSLLVTGILGAAQDARQDRVALRALLWFAALLCGGCLAAAASTSLLLHLWPVGDAAALRPVGTVPVIGGAGDWLGNIIPTNPIKAAAETAMVPLVVFALFFGFAAARVAPELQRALQTMFRAIAETMLVIVQWVLLVAPIGVFALAFGLGARAGSGAVAVLAHYVVVVACACLLIGVLAYVVVLVFGGLSPIRFAKAALPAQVVALSTQSSLATLPAMIEAAPALGIERNAAGIILPLAVSIFRAASAAANIAVALYLAAVYGVSPGIGMLVMGALVAAAVSLAAVGLPAQVSFFATIGPVCLALGVPVELLPLLLAVETIPDLFRTVGNVTADMAVMRLAGGRGSAGAGDDRGHQRDAVDVAV</sequence>
<comment type="caution">
    <text evidence="9">The sequence shown here is derived from an EMBL/GenBank/DDBJ whole genome shotgun (WGS) entry which is preliminary data.</text>
</comment>
<dbReference type="Pfam" id="PF00375">
    <property type="entry name" value="SDF"/>
    <property type="match status" value="1"/>
</dbReference>
<keyword evidence="10" id="KW-1185">Reference proteome</keyword>
<proteinExistence type="predicted"/>
<dbReference type="PANTHER" id="PTHR42865">
    <property type="entry name" value="PROTON/GLUTAMATE-ASPARTATE SYMPORTER"/>
    <property type="match status" value="1"/>
</dbReference>
<dbReference type="InterPro" id="IPR001991">
    <property type="entry name" value="Na-dicarboxylate_symporter"/>
</dbReference>
<evidence type="ECO:0000256" key="1">
    <source>
        <dbReference type="ARBA" id="ARBA00004651"/>
    </source>
</evidence>
<evidence type="ECO:0000256" key="6">
    <source>
        <dbReference type="ARBA" id="ARBA00023136"/>
    </source>
</evidence>
<dbReference type="GO" id="GO:0006835">
    <property type="term" value="P:dicarboxylic acid transport"/>
    <property type="evidence" value="ECO:0007669"/>
    <property type="project" value="TreeGrafter"/>
</dbReference>
<feature type="transmembrane region" description="Helical" evidence="8">
    <location>
        <begin position="348"/>
        <end position="372"/>
    </location>
</feature>
<feature type="region of interest" description="Disordered" evidence="7">
    <location>
        <begin position="398"/>
        <end position="418"/>
    </location>
</feature>
<gene>
    <name evidence="9" type="ORF">HD841_003328</name>
</gene>
<feature type="compositionally biased region" description="Basic and acidic residues" evidence="7">
    <location>
        <begin position="404"/>
        <end position="418"/>
    </location>
</feature>
<keyword evidence="3" id="KW-1003">Cell membrane</keyword>
<evidence type="ECO:0000256" key="2">
    <source>
        <dbReference type="ARBA" id="ARBA00022448"/>
    </source>
</evidence>
<feature type="transmembrane region" description="Helical" evidence="8">
    <location>
        <begin position="78"/>
        <end position="104"/>
    </location>
</feature>
<protein>
    <submittedName>
        <fullName evidence="9">Na+/H+-dicarboxylate symporter</fullName>
    </submittedName>
</protein>
<feature type="transmembrane region" description="Helical" evidence="8">
    <location>
        <begin position="144"/>
        <end position="164"/>
    </location>
</feature>
<evidence type="ECO:0000256" key="7">
    <source>
        <dbReference type="SAM" id="MobiDB-lite"/>
    </source>
</evidence>
<feature type="transmembrane region" description="Helical" evidence="8">
    <location>
        <begin position="48"/>
        <end position="66"/>
    </location>
</feature>
<evidence type="ECO:0000313" key="10">
    <source>
        <dbReference type="Proteomes" id="UP000517753"/>
    </source>
</evidence>
<name>A0A7Y9K4L8_9SPHN</name>
<dbReference type="InterPro" id="IPR036458">
    <property type="entry name" value="Na:dicarbo_symporter_sf"/>
</dbReference>
<feature type="transmembrane region" description="Helical" evidence="8">
    <location>
        <begin position="176"/>
        <end position="203"/>
    </location>
</feature>
<dbReference type="PRINTS" id="PR00173">
    <property type="entry name" value="EDTRNSPORT"/>
</dbReference>
<dbReference type="EMBL" id="JACCBY010000005">
    <property type="protein sequence ID" value="NYD91520.1"/>
    <property type="molecule type" value="Genomic_DNA"/>
</dbReference>
<dbReference type="Gene3D" id="1.10.3860.10">
    <property type="entry name" value="Sodium:dicarboxylate symporter"/>
    <property type="match status" value="1"/>
</dbReference>
<evidence type="ECO:0000256" key="8">
    <source>
        <dbReference type="SAM" id="Phobius"/>
    </source>
</evidence>
<keyword evidence="4 8" id="KW-0812">Transmembrane</keyword>
<dbReference type="GO" id="GO:0005886">
    <property type="term" value="C:plasma membrane"/>
    <property type="evidence" value="ECO:0007669"/>
    <property type="project" value="UniProtKB-SubCell"/>
</dbReference>
<evidence type="ECO:0000256" key="4">
    <source>
        <dbReference type="ARBA" id="ARBA00022692"/>
    </source>
</evidence>
<accession>A0A7Y9K4L8</accession>
<dbReference type="RefSeq" id="WP_179509931.1">
    <property type="nucleotide sequence ID" value="NZ_JACCBY010000005.1"/>
</dbReference>
<comment type="subcellular location">
    <subcellularLocation>
        <location evidence="1">Cell membrane</location>
        <topology evidence="1">Multi-pass membrane protein</topology>
    </subcellularLocation>
</comment>
<keyword evidence="5 8" id="KW-1133">Transmembrane helix</keyword>
<dbReference type="SUPFAM" id="SSF118215">
    <property type="entry name" value="Proton glutamate symport protein"/>
    <property type="match status" value="1"/>
</dbReference>
<keyword evidence="6 8" id="KW-0472">Membrane</keyword>
<evidence type="ECO:0000256" key="5">
    <source>
        <dbReference type="ARBA" id="ARBA00022989"/>
    </source>
</evidence>
<dbReference type="AlphaFoldDB" id="A0A7Y9K4L8"/>
<evidence type="ECO:0000313" key="9">
    <source>
        <dbReference type="EMBL" id="NYD91520.1"/>
    </source>
</evidence>
<keyword evidence="2" id="KW-0813">Transport</keyword>